<dbReference type="InterPro" id="IPR048950">
    <property type="entry name" value="Ppx_GppA_C"/>
</dbReference>
<evidence type="ECO:0000313" key="4">
    <source>
        <dbReference type="EMBL" id="GAA5185917.1"/>
    </source>
</evidence>
<dbReference type="InterPro" id="IPR043129">
    <property type="entry name" value="ATPase_NBD"/>
</dbReference>
<dbReference type="CDD" id="cd24053">
    <property type="entry name" value="ASKHA_NBD_EcPPX-GppA-like"/>
    <property type="match status" value="1"/>
</dbReference>
<dbReference type="Gene3D" id="1.10.3210.10">
    <property type="entry name" value="Hypothetical protein af1432"/>
    <property type="match status" value="1"/>
</dbReference>
<protein>
    <submittedName>
        <fullName evidence="4">Exopolyphosphatase</fullName>
    </submittedName>
</protein>
<dbReference type="PANTHER" id="PTHR30005">
    <property type="entry name" value="EXOPOLYPHOSPHATASE"/>
    <property type="match status" value="1"/>
</dbReference>
<proteinExistence type="predicted"/>
<dbReference type="Gene3D" id="3.30.420.150">
    <property type="entry name" value="Exopolyphosphatase. Domain 2"/>
    <property type="match status" value="1"/>
</dbReference>
<dbReference type="EMBL" id="BAABLF010000001">
    <property type="protein sequence ID" value="GAA5185917.1"/>
    <property type="molecule type" value="Genomic_DNA"/>
</dbReference>
<gene>
    <name evidence="4" type="primary">ppx</name>
    <name evidence="4" type="ORF">GCM10025772_00300</name>
</gene>
<dbReference type="InterPro" id="IPR050273">
    <property type="entry name" value="GppA/Ppx_hydrolase"/>
</dbReference>
<sequence length="493" mass="54762">MNRQPVQVGDTIAAIDLGSNSFHLAIARVLENRIQLLHRVKQRVQLAEGMDEKGNLSETAMARGLNCLEQFAQQLNNSQISQVRAVATYALRRAPNRRQFLDPAHDRLGIPVAVIPGTEEARLIFRGVVQSQELKSGSLVIDIGGGSTELILGQGIEPQQLTSLNMGCVSYQSRHFPTEQPTPAQFQRAIIAARQQLEPLLSRYRSEDWTLAIGCSGTIKTLTGLCQPGDEPAPLERQSLEQLVAFIGHHGMAHPRFAGLSDSRRRVLPAGLSILLACMRSLQIEAMTFCDSALREGVLAEMGGEAPHPSVCAQTVAAMERLHHIDTRHGQRVAQSAASLYLHCPEAVPDLMQLLHWAGRLHETGLSLNFRHRHRHTGYILANSNLPGFTLEQQQLLAHLGRFHRKKLESFEPLDSQLANAGQQRQLLMALRLAVVWHLGRRHDLPLPELQWLPQGYQLILPPALADDPLLQADLLREQRELASAPQPMQLFL</sequence>
<dbReference type="Gene3D" id="3.30.420.40">
    <property type="match status" value="1"/>
</dbReference>
<dbReference type="RefSeq" id="WP_345315003.1">
    <property type="nucleotide sequence ID" value="NZ_BAABLF010000001.1"/>
</dbReference>
<feature type="domain" description="Ppx/GppA phosphatase C-terminal" evidence="3">
    <location>
        <begin position="313"/>
        <end position="479"/>
    </location>
</feature>
<dbReference type="Pfam" id="PF21447">
    <property type="entry name" value="Ppx-GppA_III"/>
    <property type="match status" value="1"/>
</dbReference>
<comment type="caution">
    <text evidence="4">The sequence shown here is derived from an EMBL/GenBank/DDBJ whole genome shotgun (WGS) entry which is preliminary data.</text>
</comment>
<dbReference type="SUPFAM" id="SSF53067">
    <property type="entry name" value="Actin-like ATPase domain"/>
    <property type="match status" value="2"/>
</dbReference>
<dbReference type="PANTHER" id="PTHR30005:SF14">
    <property type="entry name" value="EXOPOLYPHOSPHATASE"/>
    <property type="match status" value="1"/>
</dbReference>
<accession>A0ABP9RRT3</accession>
<keyword evidence="5" id="KW-1185">Reference proteome</keyword>
<dbReference type="Pfam" id="PF02541">
    <property type="entry name" value="Ppx-GppA"/>
    <property type="match status" value="1"/>
</dbReference>
<reference evidence="5" key="1">
    <citation type="journal article" date="2019" name="Int. J. Syst. Evol. Microbiol.">
        <title>The Global Catalogue of Microorganisms (GCM) 10K type strain sequencing project: providing services to taxonomists for standard genome sequencing and annotation.</title>
        <authorList>
            <consortium name="The Broad Institute Genomics Platform"/>
            <consortium name="The Broad Institute Genome Sequencing Center for Infectious Disease"/>
            <person name="Wu L."/>
            <person name="Ma J."/>
        </authorList>
    </citation>
    <scope>NUCLEOTIDE SEQUENCE [LARGE SCALE GENOMIC DNA]</scope>
    <source>
        <strain evidence="5">JCM 18720</strain>
    </source>
</reference>
<dbReference type="Proteomes" id="UP001501600">
    <property type="component" value="Unassembled WGS sequence"/>
</dbReference>
<name>A0ABP9RRT3_9GAMM</name>
<dbReference type="InterPro" id="IPR003695">
    <property type="entry name" value="Ppx_GppA_N"/>
</dbReference>
<dbReference type="InterPro" id="IPR030673">
    <property type="entry name" value="PyroPPase_GppA_Ppx"/>
</dbReference>
<dbReference type="PIRSF" id="PIRSF001267">
    <property type="entry name" value="Pyrophosphatase_GppA_Ppx"/>
    <property type="match status" value="1"/>
</dbReference>
<feature type="domain" description="Ppx/GppA phosphatase N-terminal" evidence="2">
    <location>
        <begin position="26"/>
        <end position="302"/>
    </location>
</feature>
<evidence type="ECO:0000259" key="3">
    <source>
        <dbReference type="Pfam" id="PF21447"/>
    </source>
</evidence>
<dbReference type="SUPFAM" id="SSF109604">
    <property type="entry name" value="HD-domain/PDEase-like"/>
    <property type="match status" value="1"/>
</dbReference>
<organism evidence="4 5">
    <name type="scientific">Ferrimonas gelatinilytica</name>
    <dbReference type="NCBI Taxonomy" id="1255257"/>
    <lineage>
        <taxon>Bacteria</taxon>
        <taxon>Pseudomonadati</taxon>
        <taxon>Pseudomonadota</taxon>
        <taxon>Gammaproteobacteria</taxon>
        <taxon>Alteromonadales</taxon>
        <taxon>Ferrimonadaceae</taxon>
        <taxon>Ferrimonas</taxon>
    </lineage>
</organism>
<evidence type="ECO:0000259" key="2">
    <source>
        <dbReference type="Pfam" id="PF02541"/>
    </source>
</evidence>
<keyword evidence="1" id="KW-0378">Hydrolase</keyword>
<evidence type="ECO:0000256" key="1">
    <source>
        <dbReference type="ARBA" id="ARBA00022801"/>
    </source>
</evidence>
<evidence type="ECO:0000313" key="5">
    <source>
        <dbReference type="Proteomes" id="UP001501600"/>
    </source>
</evidence>